<dbReference type="Proteomes" id="UP000225706">
    <property type="component" value="Unassembled WGS sequence"/>
</dbReference>
<name>A0A2B4RYN2_STYPI</name>
<organism evidence="20 21">
    <name type="scientific">Stylophora pistillata</name>
    <name type="common">Smooth cauliflower coral</name>
    <dbReference type="NCBI Taxonomy" id="50429"/>
    <lineage>
        <taxon>Eukaryota</taxon>
        <taxon>Metazoa</taxon>
        <taxon>Cnidaria</taxon>
        <taxon>Anthozoa</taxon>
        <taxon>Hexacorallia</taxon>
        <taxon>Scleractinia</taxon>
        <taxon>Astrocoeniina</taxon>
        <taxon>Pocilloporidae</taxon>
        <taxon>Stylophora</taxon>
    </lineage>
</organism>
<dbReference type="PANTHER" id="PTHR24416:SF611">
    <property type="entry name" value="TYROSINE-PROTEIN KINASE TRANSMEMBRANE RECEPTOR ROR"/>
    <property type="match status" value="1"/>
</dbReference>
<evidence type="ECO:0000259" key="19">
    <source>
        <dbReference type="PROSITE" id="PS50835"/>
    </source>
</evidence>
<dbReference type="Gene3D" id="2.60.40.10">
    <property type="entry name" value="Immunoglobulins"/>
    <property type="match status" value="1"/>
</dbReference>
<keyword evidence="2" id="KW-0808">Transferase</keyword>
<dbReference type="EMBL" id="LSMT01000277">
    <property type="protein sequence ID" value="PFX21437.1"/>
    <property type="molecule type" value="Genomic_DNA"/>
</dbReference>
<comment type="caution">
    <text evidence="14">Lacks conserved residue(s) required for the propagation of feature annotation.</text>
</comment>
<keyword evidence="4" id="KW-0547">Nucleotide-binding</keyword>
<evidence type="ECO:0000256" key="10">
    <source>
        <dbReference type="ARBA" id="ARBA00023157"/>
    </source>
</evidence>
<keyword evidence="6" id="KW-0067">ATP-binding</keyword>
<dbReference type="PROSITE" id="PS50011">
    <property type="entry name" value="PROTEIN_KINASE_DOM"/>
    <property type="match status" value="2"/>
</dbReference>
<feature type="disulfide bond" evidence="14">
    <location>
        <begin position="140"/>
        <end position="201"/>
    </location>
</feature>
<evidence type="ECO:0000256" key="4">
    <source>
        <dbReference type="ARBA" id="ARBA00022741"/>
    </source>
</evidence>
<sequence>MEIRECLSHTKCTAHRIRLSHIPSYAAKLKLEVHDGKKWTSVCHPVGIADNLCQIQGFESAENEKKCDMIQTHSYGNKTCGVLQRIISINCSDTHEVTTVCKVNVSLKGNYSGKVKFFHKGILKSLSGIGWNMIAAQLVCRQIGFKRAVAPFSTKISRRIVSKECVDHIHCSGSETSLSYCKFNFTTNYKCNPDAEASVTCDPAASSHSAACSLHNLLHFPFAERDLDFKFRLVNITQFGETIQVECNLNASYGNPLWYSLNGQIIGSEKNLRLENLTTTQAGVYFCKNNQQYGAVVVYVAAKSVMKQMTIPEKKYTILACNVSGVPQPMVLPLWRLNGQLLRKATVTINNGLNITDEVVYLKQQSRILQLSIKKLQKELYETLNVRKISLYKGNCTDHEQESLAQEIELGKSLNGDKHPNIVNFLACVSTCTPMMLVLEYAPYGDVLGYLRKSRGVEDQFYFSPECCQKEVTSYDLLSFAQQIASGMSFLASKKILHRDLAARNVLLGADRICKISDFGLALIRDKYQQYLYCTAIRKGRLPIKWTAPEHLFNVSDAKNLRVSEKSDVWSYGIVLFEIFTLGGVPYPGWNEWKVVYELKVNKYRMPQPEHVSEELYQLMVDCWNEDPDVRPTFDLLHEVTTRYLQEEHYVDMSKYEPSLYANVEETATPAGLVASKNQTENFEVYISEDQHTEFVVGQNASLICKILEITVPMTAEWIRKTDQQSVRMESFPPDKVDPGPEYKKFYLKIEAVSIHDAGWYTCQANSSFGSDKVSIFLHVITGEEKKNGDTVSLIVLSFVSGFLCLGILGCFVYYKRRVSGNCTDHEQESLAQEIELGKSLNGDKHPNIVNFLACVSTCTPMMLVLEYAPYGDVLGYLRKSRGVEDQFYCSPECCQKEVTSYDLLSFAQQIASGMSFLASKKILHRDLAARNVLLGAERICKISDFGLALIRDKYEQYLYCTAIRKGRLPIKWTAPEHLFNVSDEKNLRVSEKSDVWSYGIVLFEIFTLGGVPYPGWNEWKVVYELKVNKYRMPQPEHVSEEQYQLMVDCWNEDPDARPTFDLLHEVTTSFLQEEHYVDMSKYEPSLYANVEEMATSADLNKTELQNLTKDQLIEMIMNLRPVSKYQRKPTPRKIKFDPSFNSVKQMVQAYEENIIEPPLEVGDDYKPVPKPRTKKPVPLPRTRTIGETDRALIGYTNSYEINTTNDKDPSIQMQSTRLAIGKYIENILNEVIGLKSVEALKITFEKITFEDNFDGDVQMKTAYFNSTPQTVMNETERVDSLQSTEHNIVNRIHCTIDFRGIWLVCSIS</sequence>
<evidence type="ECO:0000256" key="1">
    <source>
        <dbReference type="ARBA" id="ARBA00004167"/>
    </source>
</evidence>
<feature type="domain" description="Ig-like" evidence="19">
    <location>
        <begin position="670"/>
        <end position="775"/>
    </location>
</feature>
<comment type="caution">
    <text evidence="20">The sequence shown here is derived from an EMBL/GenBank/DDBJ whole genome shotgun (WGS) entry which is preliminary data.</text>
</comment>
<dbReference type="STRING" id="50429.A0A2B4RYN2"/>
<keyword evidence="13" id="KW-0393">Immunoglobulin domain</keyword>
<dbReference type="InterPro" id="IPR036179">
    <property type="entry name" value="Ig-like_dom_sf"/>
</dbReference>
<evidence type="ECO:0000256" key="7">
    <source>
        <dbReference type="ARBA" id="ARBA00022989"/>
    </source>
</evidence>
<dbReference type="Pfam" id="PF00530">
    <property type="entry name" value="SRCR"/>
    <property type="match status" value="1"/>
</dbReference>
<dbReference type="Pfam" id="PF07679">
    <property type="entry name" value="I-set"/>
    <property type="match status" value="1"/>
</dbReference>
<evidence type="ECO:0000256" key="15">
    <source>
        <dbReference type="SAM" id="MobiDB-lite"/>
    </source>
</evidence>
<keyword evidence="8 16" id="KW-0472">Membrane</keyword>
<dbReference type="FunFam" id="1.10.510.10:FF:000554">
    <property type="entry name" value="Predicted protein"/>
    <property type="match status" value="2"/>
</dbReference>
<evidence type="ECO:0000256" key="9">
    <source>
        <dbReference type="ARBA" id="ARBA00023137"/>
    </source>
</evidence>
<dbReference type="PROSITE" id="PS50287">
    <property type="entry name" value="SRCR_2"/>
    <property type="match status" value="1"/>
</dbReference>
<keyword evidence="12" id="KW-0325">Glycoprotein</keyword>
<keyword evidence="7 16" id="KW-1133">Transmembrane helix</keyword>
<protein>
    <submittedName>
        <fullName evidence="20">Fibroblast growth factor receptor 1</fullName>
    </submittedName>
</protein>
<dbReference type="Pfam" id="PF07714">
    <property type="entry name" value="PK_Tyr_Ser-Thr"/>
    <property type="match status" value="2"/>
</dbReference>
<dbReference type="SUPFAM" id="SSF48726">
    <property type="entry name" value="Immunoglobulin"/>
    <property type="match status" value="2"/>
</dbReference>
<evidence type="ECO:0000256" key="16">
    <source>
        <dbReference type="SAM" id="Phobius"/>
    </source>
</evidence>
<dbReference type="GO" id="GO:0007169">
    <property type="term" value="P:cell surface receptor protein tyrosine kinase signaling pathway"/>
    <property type="evidence" value="ECO:0007669"/>
    <property type="project" value="TreeGrafter"/>
</dbReference>
<dbReference type="SUPFAM" id="SSF56112">
    <property type="entry name" value="Protein kinase-like (PK-like)"/>
    <property type="match status" value="2"/>
</dbReference>
<evidence type="ECO:0000313" key="20">
    <source>
        <dbReference type="EMBL" id="PFX21437.1"/>
    </source>
</evidence>
<keyword evidence="10 14" id="KW-1015">Disulfide bond</keyword>
<feature type="region of interest" description="Disordered" evidence="15">
    <location>
        <begin position="1162"/>
        <end position="1183"/>
    </location>
</feature>
<dbReference type="Gene3D" id="3.10.250.10">
    <property type="entry name" value="SRCR-like domain"/>
    <property type="match status" value="1"/>
</dbReference>
<evidence type="ECO:0000256" key="3">
    <source>
        <dbReference type="ARBA" id="ARBA00022692"/>
    </source>
</evidence>
<dbReference type="InterPro" id="IPR003599">
    <property type="entry name" value="Ig_sub"/>
</dbReference>
<feature type="domain" description="SRCR" evidence="18">
    <location>
        <begin position="100"/>
        <end position="202"/>
    </location>
</feature>
<evidence type="ECO:0000259" key="18">
    <source>
        <dbReference type="PROSITE" id="PS50287"/>
    </source>
</evidence>
<evidence type="ECO:0000256" key="12">
    <source>
        <dbReference type="ARBA" id="ARBA00023180"/>
    </source>
</evidence>
<dbReference type="InterPro" id="IPR007110">
    <property type="entry name" value="Ig-like_dom"/>
</dbReference>
<dbReference type="InterPro" id="IPR001190">
    <property type="entry name" value="SRCR"/>
</dbReference>
<keyword evidence="9" id="KW-0829">Tyrosine-protein kinase</keyword>
<dbReference type="InterPro" id="IPR001245">
    <property type="entry name" value="Ser-Thr/Tyr_kinase_cat_dom"/>
</dbReference>
<feature type="domain" description="Protein kinase" evidence="17">
    <location>
        <begin position="345"/>
        <end position="645"/>
    </location>
</feature>
<dbReference type="InterPro" id="IPR008266">
    <property type="entry name" value="Tyr_kinase_AS"/>
</dbReference>
<evidence type="ECO:0000256" key="14">
    <source>
        <dbReference type="PROSITE-ProRule" id="PRU00196"/>
    </source>
</evidence>
<dbReference type="SMART" id="SM00409">
    <property type="entry name" value="IG"/>
    <property type="match status" value="2"/>
</dbReference>
<dbReference type="InterPro" id="IPR003598">
    <property type="entry name" value="Ig_sub2"/>
</dbReference>
<keyword evidence="21" id="KW-1185">Reference proteome</keyword>
<evidence type="ECO:0000256" key="8">
    <source>
        <dbReference type="ARBA" id="ARBA00023136"/>
    </source>
</evidence>
<feature type="disulfide bond" evidence="14">
    <location>
        <begin position="171"/>
        <end position="181"/>
    </location>
</feature>
<dbReference type="InterPro" id="IPR011009">
    <property type="entry name" value="Kinase-like_dom_sf"/>
</dbReference>
<dbReference type="InterPro" id="IPR036772">
    <property type="entry name" value="SRCR-like_dom_sf"/>
</dbReference>
<keyword evidence="5" id="KW-0418">Kinase</keyword>
<comment type="subcellular location">
    <subcellularLocation>
        <location evidence="1">Membrane</location>
        <topology evidence="1">Single-pass membrane protein</topology>
    </subcellularLocation>
</comment>
<feature type="transmembrane region" description="Helical" evidence="16">
    <location>
        <begin position="794"/>
        <end position="815"/>
    </location>
</feature>
<dbReference type="SUPFAM" id="SSF56487">
    <property type="entry name" value="SRCR-like"/>
    <property type="match status" value="1"/>
</dbReference>
<dbReference type="PRINTS" id="PR00109">
    <property type="entry name" value="TYRKINASE"/>
</dbReference>
<evidence type="ECO:0000256" key="11">
    <source>
        <dbReference type="ARBA" id="ARBA00023170"/>
    </source>
</evidence>
<dbReference type="SMART" id="SM00408">
    <property type="entry name" value="IGc2"/>
    <property type="match status" value="2"/>
</dbReference>
<evidence type="ECO:0000256" key="13">
    <source>
        <dbReference type="ARBA" id="ARBA00023319"/>
    </source>
</evidence>
<keyword evidence="3 16" id="KW-0812">Transmembrane</keyword>
<evidence type="ECO:0000256" key="2">
    <source>
        <dbReference type="ARBA" id="ARBA00022679"/>
    </source>
</evidence>
<dbReference type="GO" id="GO:0004714">
    <property type="term" value="F:transmembrane receptor protein tyrosine kinase activity"/>
    <property type="evidence" value="ECO:0007669"/>
    <property type="project" value="TreeGrafter"/>
</dbReference>
<dbReference type="InterPro" id="IPR013783">
    <property type="entry name" value="Ig-like_fold"/>
</dbReference>
<dbReference type="SMART" id="SM00219">
    <property type="entry name" value="TyrKc"/>
    <property type="match status" value="2"/>
</dbReference>
<dbReference type="PROSITE" id="PS00109">
    <property type="entry name" value="PROTEIN_KINASE_TYR"/>
    <property type="match status" value="2"/>
</dbReference>
<evidence type="ECO:0000256" key="6">
    <source>
        <dbReference type="ARBA" id="ARBA00022840"/>
    </source>
</evidence>
<dbReference type="GO" id="GO:0005524">
    <property type="term" value="F:ATP binding"/>
    <property type="evidence" value="ECO:0007669"/>
    <property type="project" value="UniProtKB-KW"/>
</dbReference>
<accession>A0A2B4RYN2</accession>
<evidence type="ECO:0000259" key="17">
    <source>
        <dbReference type="PROSITE" id="PS50011"/>
    </source>
</evidence>
<proteinExistence type="predicted"/>
<evidence type="ECO:0000256" key="5">
    <source>
        <dbReference type="ARBA" id="ARBA00022777"/>
    </source>
</evidence>
<dbReference type="InterPro" id="IPR000719">
    <property type="entry name" value="Prot_kinase_dom"/>
</dbReference>
<dbReference type="OrthoDB" id="4062651at2759"/>
<dbReference type="CDD" id="cd00192">
    <property type="entry name" value="PTKc"/>
    <property type="match status" value="2"/>
</dbReference>
<dbReference type="GO" id="GO:0005886">
    <property type="term" value="C:plasma membrane"/>
    <property type="evidence" value="ECO:0007669"/>
    <property type="project" value="TreeGrafter"/>
</dbReference>
<feature type="domain" description="Protein kinase" evidence="17">
    <location>
        <begin position="763"/>
        <end position="1072"/>
    </location>
</feature>
<dbReference type="InterPro" id="IPR020635">
    <property type="entry name" value="Tyr_kinase_cat_dom"/>
</dbReference>
<reference evidence="21" key="1">
    <citation type="journal article" date="2017" name="bioRxiv">
        <title>Comparative analysis of the genomes of Stylophora pistillata and Acropora digitifera provides evidence for extensive differences between species of corals.</title>
        <authorList>
            <person name="Voolstra C.R."/>
            <person name="Li Y."/>
            <person name="Liew Y.J."/>
            <person name="Baumgarten S."/>
            <person name="Zoccola D."/>
            <person name="Flot J.-F."/>
            <person name="Tambutte S."/>
            <person name="Allemand D."/>
            <person name="Aranda M."/>
        </authorList>
    </citation>
    <scope>NUCLEOTIDE SEQUENCE [LARGE SCALE GENOMIC DNA]</scope>
</reference>
<dbReference type="InterPro" id="IPR050122">
    <property type="entry name" value="RTK"/>
</dbReference>
<dbReference type="PROSITE" id="PS50835">
    <property type="entry name" value="IG_LIKE"/>
    <property type="match status" value="1"/>
</dbReference>
<keyword evidence="11 20" id="KW-0675">Receptor</keyword>
<dbReference type="SMART" id="SM00202">
    <property type="entry name" value="SR"/>
    <property type="match status" value="1"/>
</dbReference>
<dbReference type="Gene3D" id="1.10.510.10">
    <property type="entry name" value="Transferase(Phosphotransferase) domain 1"/>
    <property type="match status" value="2"/>
</dbReference>
<dbReference type="PANTHER" id="PTHR24416">
    <property type="entry name" value="TYROSINE-PROTEIN KINASE RECEPTOR"/>
    <property type="match status" value="1"/>
</dbReference>
<evidence type="ECO:0000313" key="21">
    <source>
        <dbReference type="Proteomes" id="UP000225706"/>
    </source>
</evidence>
<gene>
    <name evidence="20" type="primary">fgfr1</name>
    <name evidence="20" type="ORF">AWC38_SpisGene14071</name>
</gene>
<dbReference type="InterPro" id="IPR013098">
    <property type="entry name" value="Ig_I-set"/>
</dbReference>
<dbReference type="GO" id="GO:0043235">
    <property type="term" value="C:receptor complex"/>
    <property type="evidence" value="ECO:0007669"/>
    <property type="project" value="TreeGrafter"/>
</dbReference>